<comment type="catalytic activity">
    <reaction evidence="1">
        <text>dCTP + H2O = dCMP + diphosphate + H(+)</text>
        <dbReference type="Rhea" id="RHEA:22636"/>
        <dbReference type="ChEBI" id="CHEBI:15377"/>
        <dbReference type="ChEBI" id="CHEBI:15378"/>
        <dbReference type="ChEBI" id="CHEBI:33019"/>
        <dbReference type="ChEBI" id="CHEBI:57566"/>
        <dbReference type="ChEBI" id="CHEBI:61481"/>
        <dbReference type="EC" id="3.6.1.12"/>
    </reaction>
</comment>
<dbReference type="PANTHER" id="PTHR14552">
    <property type="match status" value="1"/>
</dbReference>
<name>A0A7S0PLL7_MICPS</name>
<dbReference type="GO" id="GO:0000287">
    <property type="term" value="F:magnesium ion binding"/>
    <property type="evidence" value="ECO:0007669"/>
    <property type="project" value="UniProtKB-UniRule"/>
</dbReference>
<keyword evidence="1" id="KW-0378">Hydrolase</keyword>
<dbReference type="PIRSF" id="PIRSF029826">
    <property type="entry name" value="UCP029826_pph"/>
    <property type="match status" value="1"/>
</dbReference>
<dbReference type="GO" id="GO:0047840">
    <property type="term" value="F:dCTP diphosphatase activity"/>
    <property type="evidence" value="ECO:0007669"/>
    <property type="project" value="UniProtKB-UniRule"/>
</dbReference>
<dbReference type="GO" id="GO:0042262">
    <property type="term" value="P:DNA protection"/>
    <property type="evidence" value="ECO:0007669"/>
    <property type="project" value="UniProtKB-UniRule"/>
</dbReference>
<comment type="cofactor">
    <cofactor evidence="1">
        <name>Mg(2+)</name>
        <dbReference type="ChEBI" id="CHEBI:18420"/>
    </cofactor>
</comment>
<dbReference type="Gene3D" id="1.10.287.1080">
    <property type="entry name" value="MazG-like"/>
    <property type="match status" value="1"/>
</dbReference>
<comment type="subunit">
    <text evidence="1">Homotetramer.</text>
</comment>
<sequence>MHAPGDSLSGLNLEGLRVQLASFAAERGWEKFHTPRNLLLALVGEVGELSELFQWRGDEDARPGLPNWDDVAKTRVGDELADVLLYLIRLADACEIDLSQAAAAKLQKNATKYPVHKCFGSSAKYTAFQ</sequence>
<keyword evidence="1" id="KW-0460">Magnesium</keyword>
<dbReference type="Pfam" id="PF12643">
    <property type="entry name" value="MazG-like"/>
    <property type="match status" value="1"/>
</dbReference>
<gene>
    <name evidence="2" type="ORF">MSP1404_LOCUS1915</name>
</gene>
<reference evidence="2" key="1">
    <citation type="submission" date="2021-01" db="EMBL/GenBank/DDBJ databases">
        <authorList>
            <person name="Corre E."/>
            <person name="Pelletier E."/>
            <person name="Niang G."/>
            <person name="Scheremetjew M."/>
            <person name="Finn R."/>
            <person name="Kale V."/>
            <person name="Holt S."/>
            <person name="Cochrane G."/>
            <person name="Meng A."/>
            <person name="Brown T."/>
            <person name="Cohen L."/>
        </authorList>
    </citation>
    <scope>NUCLEOTIDE SEQUENCE</scope>
    <source>
        <strain evidence="2">CCMP494</strain>
    </source>
</reference>
<dbReference type="SUPFAM" id="SSF101386">
    <property type="entry name" value="all-alpha NTP pyrophosphatases"/>
    <property type="match status" value="1"/>
</dbReference>
<evidence type="ECO:0000313" key="2">
    <source>
        <dbReference type="EMBL" id="CAD8578901.1"/>
    </source>
</evidence>
<organism evidence="2">
    <name type="scientific">Micromonas pusilla</name>
    <name type="common">Picoplanktonic green alga</name>
    <name type="synonym">Chromulina pusilla</name>
    <dbReference type="NCBI Taxonomy" id="38833"/>
    <lineage>
        <taxon>Eukaryota</taxon>
        <taxon>Viridiplantae</taxon>
        <taxon>Chlorophyta</taxon>
        <taxon>Mamiellophyceae</taxon>
        <taxon>Mamiellales</taxon>
        <taxon>Mamiellaceae</taxon>
        <taxon>Micromonas</taxon>
    </lineage>
</organism>
<dbReference type="AlphaFoldDB" id="A0A7S0PLL7"/>
<dbReference type="EMBL" id="HBEV01002476">
    <property type="protein sequence ID" value="CAD8578901.1"/>
    <property type="molecule type" value="Transcribed_RNA"/>
</dbReference>
<keyword evidence="1" id="KW-0479">Metal-binding</keyword>
<keyword evidence="1" id="KW-0963">Cytoplasm</keyword>
<protein>
    <recommendedName>
        <fullName evidence="1">dCTP pyrophosphatase 1</fullName>
        <ecNumber evidence="1">3.6.1.12</ecNumber>
    </recommendedName>
</protein>
<dbReference type="PANTHER" id="PTHR14552:SF21">
    <property type="entry name" value="DCTP PYROPHOSPHATASE 1"/>
    <property type="match status" value="1"/>
</dbReference>
<evidence type="ECO:0000256" key="1">
    <source>
        <dbReference type="PIRNR" id="PIRNR029826"/>
    </source>
</evidence>
<dbReference type="CDD" id="cd11537">
    <property type="entry name" value="NTP-PPase_RS21-C6_like"/>
    <property type="match status" value="1"/>
</dbReference>
<proteinExistence type="predicted"/>
<dbReference type="InterPro" id="IPR025984">
    <property type="entry name" value="DCTPP"/>
</dbReference>
<dbReference type="GO" id="GO:0006253">
    <property type="term" value="P:dCTP catabolic process"/>
    <property type="evidence" value="ECO:0007669"/>
    <property type="project" value="UniProtKB-UniRule"/>
</dbReference>
<comment type="function">
    <text evidence="1">Hydrolyzes deoxynucleoside triphosphates (dNTPs) to the corresponding nucleoside monophosphates. Has a strong preference for dCTP and its analogs including 5-iodo-dCTP and 5-methyl-dCTP for which it may even have a higher efficiency. May protect DNA or RNA against the incorporation of these genotoxic nucleotide analogs through their catabolism.</text>
</comment>
<comment type="subcellular location">
    <subcellularLocation>
        <location evidence="1">Cytoplasm</location>
        <location evidence="1">Cytosol</location>
    </subcellularLocation>
</comment>
<accession>A0A7S0PLL7</accession>
<dbReference type="EC" id="3.6.1.12" evidence="1"/>
<dbReference type="GO" id="GO:0005829">
    <property type="term" value="C:cytosol"/>
    <property type="evidence" value="ECO:0007669"/>
    <property type="project" value="UniProtKB-SubCell"/>
</dbReference>